<keyword evidence="1" id="KW-0479">Metal-binding</keyword>
<comment type="caution">
    <text evidence="6">The sequence shown here is derived from an EMBL/GenBank/DDBJ whole genome shotgun (WGS) entry which is preliminary data.</text>
</comment>
<dbReference type="STRING" id="1314790.A0A1Y1Y0I5"/>
<dbReference type="InterPro" id="IPR036457">
    <property type="entry name" value="PPM-type-like_dom_sf"/>
</dbReference>
<dbReference type="GO" id="GO:0004722">
    <property type="term" value="F:protein serine/threonine phosphatase activity"/>
    <property type="evidence" value="ECO:0007669"/>
    <property type="project" value="InterPro"/>
</dbReference>
<evidence type="ECO:0000256" key="4">
    <source>
        <dbReference type="RuleBase" id="RU003465"/>
    </source>
</evidence>
<evidence type="ECO:0000256" key="3">
    <source>
        <dbReference type="ARBA" id="ARBA00022912"/>
    </source>
</evidence>
<sequence length="284" mass="31101">MTRTFSLVSAQSTDIGNVAVQQDDALIVNSVFGPELCDLYAVFDGHGSYGNLCSRFVKNTLAQLITTHKQALNQNIEKAITQLFHIANELLDEESAIDNYISGSTAVLVLVLNNQLVVANLGDSRAVLARDTEQGLKAVPLTEDHTCENPAELERVKSCGARVEQLQIGNEFCGPLRIFKGSLPYPGLAMTRAFGDSSARKLGVLCQPDIKIYDVQPEDKFLILATDGVWQGVTNQEAVELVNQYGPSQAQEATTHLTNFSLEAQRKADFDDNTTNICVFFKRS</sequence>
<evidence type="ECO:0000313" key="6">
    <source>
        <dbReference type="EMBL" id="ORX91523.1"/>
    </source>
</evidence>
<dbReference type="InterPro" id="IPR001932">
    <property type="entry name" value="PPM-type_phosphatase-like_dom"/>
</dbReference>
<keyword evidence="3 4" id="KW-0904">Protein phosphatase</keyword>
<dbReference type="OrthoDB" id="10264738at2759"/>
<dbReference type="AlphaFoldDB" id="A0A1Y1Y0I5"/>
<keyword evidence="2 4" id="KW-0378">Hydrolase</keyword>
<evidence type="ECO:0000256" key="2">
    <source>
        <dbReference type="ARBA" id="ARBA00022801"/>
    </source>
</evidence>
<dbReference type="InterPro" id="IPR015655">
    <property type="entry name" value="PP2C"/>
</dbReference>
<dbReference type="Pfam" id="PF00481">
    <property type="entry name" value="PP2C"/>
    <property type="match status" value="1"/>
</dbReference>
<dbReference type="Proteomes" id="UP000193498">
    <property type="component" value="Unassembled WGS sequence"/>
</dbReference>
<dbReference type="PROSITE" id="PS01032">
    <property type="entry name" value="PPM_1"/>
    <property type="match status" value="1"/>
</dbReference>
<organism evidence="6 7">
    <name type="scientific">Basidiobolus meristosporus CBS 931.73</name>
    <dbReference type="NCBI Taxonomy" id="1314790"/>
    <lineage>
        <taxon>Eukaryota</taxon>
        <taxon>Fungi</taxon>
        <taxon>Fungi incertae sedis</taxon>
        <taxon>Zoopagomycota</taxon>
        <taxon>Entomophthoromycotina</taxon>
        <taxon>Basidiobolomycetes</taxon>
        <taxon>Basidiobolales</taxon>
        <taxon>Basidiobolaceae</taxon>
        <taxon>Basidiobolus</taxon>
    </lineage>
</organism>
<dbReference type="Gene3D" id="3.60.40.10">
    <property type="entry name" value="PPM-type phosphatase domain"/>
    <property type="match status" value="1"/>
</dbReference>
<dbReference type="PANTHER" id="PTHR47992">
    <property type="entry name" value="PROTEIN PHOSPHATASE"/>
    <property type="match status" value="1"/>
</dbReference>
<dbReference type="PROSITE" id="PS51746">
    <property type="entry name" value="PPM_2"/>
    <property type="match status" value="1"/>
</dbReference>
<gene>
    <name evidence="6" type="ORF">K493DRAFT_264405</name>
</gene>
<comment type="similarity">
    <text evidence="4">Belongs to the PP2C family.</text>
</comment>
<evidence type="ECO:0000313" key="7">
    <source>
        <dbReference type="Proteomes" id="UP000193498"/>
    </source>
</evidence>
<dbReference type="GO" id="GO:0046872">
    <property type="term" value="F:metal ion binding"/>
    <property type="evidence" value="ECO:0007669"/>
    <property type="project" value="UniProtKB-KW"/>
</dbReference>
<evidence type="ECO:0000259" key="5">
    <source>
        <dbReference type="PROSITE" id="PS51746"/>
    </source>
</evidence>
<evidence type="ECO:0000256" key="1">
    <source>
        <dbReference type="ARBA" id="ARBA00022723"/>
    </source>
</evidence>
<dbReference type="EMBL" id="MCFE01000317">
    <property type="protein sequence ID" value="ORX91523.1"/>
    <property type="molecule type" value="Genomic_DNA"/>
</dbReference>
<reference evidence="6 7" key="1">
    <citation type="submission" date="2016-07" db="EMBL/GenBank/DDBJ databases">
        <title>Pervasive Adenine N6-methylation of Active Genes in Fungi.</title>
        <authorList>
            <consortium name="DOE Joint Genome Institute"/>
            <person name="Mondo S.J."/>
            <person name="Dannebaum R.O."/>
            <person name="Kuo R.C."/>
            <person name="Labutti K."/>
            <person name="Haridas S."/>
            <person name="Kuo A."/>
            <person name="Salamov A."/>
            <person name="Ahrendt S.R."/>
            <person name="Lipzen A."/>
            <person name="Sullivan W."/>
            <person name="Andreopoulos W.B."/>
            <person name="Clum A."/>
            <person name="Lindquist E."/>
            <person name="Daum C."/>
            <person name="Ramamoorthy G.K."/>
            <person name="Gryganskyi A."/>
            <person name="Culley D."/>
            <person name="Magnuson J.K."/>
            <person name="James T.Y."/>
            <person name="O'Malley M.A."/>
            <person name="Stajich J.E."/>
            <person name="Spatafora J.W."/>
            <person name="Visel A."/>
            <person name="Grigoriev I.V."/>
        </authorList>
    </citation>
    <scope>NUCLEOTIDE SEQUENCE [LARGE SCALE GENOMIC DNA]</scope>
    <source>
        <strain evidence="6 7">CBS 931.73</strain>
    </source>
</reference>
<dbReference type="SMART" id="SM00332">
    <property type="entry name" value="PP2Cc"/>
    <property type="match status" value="1"/>
</dbReference>
<keyword evidence="7" id="KW-1185">Reference proteome</keyword>
<dbReference type="CDD" id="cd00143">
    <property type="entry name" value="PP2Cc"/>
    <property type="match status" value="1"/>
</dbReference>
<proteinExistence type="inferred from homology"/>
<dbReference type="InParanoid" id="A0A1Y1Y0I5"/>
<dbReference type="InterPro" id="IPR000222">
    <property type="entry name" value="PP2C_BS"/>
</dbReference>
<dbReference type="SUPFAM" id="SSF81606">
    <property type="entry name" value="PP2C-like"/>
    <property type="match status" value="1"/>
</dbReference>
<accession>A0A1Y1Y0I5</accession>
<name>A0A1Y1Y0I5_9FUNG</name>
<protein>
    <submittedName>
        <fullName evidence="6">Protein serine/threonine phosphatase 2C</fullName>
    </submittedName>
</protein>
<feature type="domain" description="PPM-type phosphatase" evidence="5">
    <location>
        <begin position="4"/>
        <end position="281"/>
    </location>
</feature>